<dbReference type="Proteomes" id="UP000199542">
    <property type="component" value="Unassembled WGS sequence"/>
</dbReference>
<dbReference type="AlphaFoldDB" id="A0A1G4TMI6"/>
<name>A0A1G4TMI6_9HYPH</name>
<dbReference type="EMBL" id="FMTM01000011">
    <property type="protein sequence ID" value="SCW82630.1"/>
    <property type="molecule type" value="Genomic_DNA"/>
</dbReference>
<proteinExistence type="predicted"/>
<evidence type="ECO:0000313" key="2">
    <source>
        <dbReference type="Proteomes" id="UP000199542"/>
    </source>
</evidence>
<protein>
    <submittedName>
        <fullName evidence="1">Uncharacterized protein</fullName>
    </submittedName>
</protein>
<organism evidence="1 2">
    <name type="scientific">Rhizobium mongolense subsp. loessense</name>
    <dbReference type="NCBI Taxonomy" id="158890"/>
    <lineage>
        <taxon>Bacteria</taxon>
        <taxon>Pseudomonadati</taxon>
        <taxon>Pseudomonadota</taxon>
        <taxon>Alphaproteobacteria</taxon>
        <taxon>Hyphomicrobiales</taxon>
        <taxon>Rhizobiaceae</taxon>
        <taxon>Rhizobium/Agrobacterium group</taxon>
        <taxon>Rhizobium</taxon>
    </lineage>
</organism>
<sequence>MLALDRKEVSHSLGQIERLQSSLKGDAIGMRRMHFPAFLLTAGALRLRAQFVKTIAGLAYCSIIRNQVDLWKATVLPDLQKGCGLKIFDALR</sequence>
<evidence type="ECO:0000313" key="1">
    <source>
        <dbReference type="EMBL" id="SCW82630.1"/>
    </source>
</evidence>
<reference evidence="1 2" key="1">
    <citation type="submission" date="2016-10" db="EMBL/GenBank/DDBJ databases">
        <authorList>
            <person name="de Groot N.N."/>
        </authorList>
    </citation>
    <scope>NUCLEOTIDE SEQUENCE [LARGE SCALE GENOMIC DNA]</scope>
    <source>
        <strain evidence="1 2">CGMCC 1.3401</strain>
    </source>
</reference>
<accession>A0A1G4TMI6</accession>
<gene>
    <name evidence="1" type="ORF">SAMN02927900_05364</name>
</gene>